<accession>A0AAE9XAJ0</accession>
<proteinExistence type="predicted"/>
<protein>
    <submittedName>
        <fullName evidence="1">Uncharacterized protein</fullName>
    </submittedName>
</protein>
<reference evidence="1" key="1">
    <citation type="submission" date="2023-01" db="EMBL/GenBank/DDBJ databases">
        <title>Phages are important unrecognized players in the ecology of the oral pathogen Porphyromonas gingivalis.</title>
        <authorList>
            <person name="Matrishin C.B."/>
            <person name="Kauffman K.M."/>
        </authorList>
    </citation>
    <scope>NUCLEOTIDE SEQUENCE</scope>
    <source>
        <strain evidence="1">ATCC 49417</strain>
    </source>
</reference>
<name>A0AAE9XAJ0_PORGN</name>
<evidence type="ECO:0000313" key="1">
    <source>
        <dbReference type="EMBL" id="WCG02173.1"/>
    </source>
</evidence>
<dbReference type="RefSeq" id="WP_077083945.1">
    <property type="nucleotide sequence ID" value="NZ_CP116614.1"/>
</dbReference>
<evidence type="ECO:0000313" key="2">
    <source>
        <dbReference type="Proteomes" id="UP001179501"/>
    </source>
</evidence>
<dbReference type="AlphaFoldDB" id="A0AAE9XAJ0"/>
<organism evidence="1 2">
    <name type="scientific">Porphyromonas gingivalis</name>
    <name type="common">Bacteroides gingivalis</name>
    <dbReference type="NCBI Taxonomy" id="837"/>
    <lineage>
        <taxon>Bacteria</taxon>
        <taxon>Pseudomonadati</taxon>
        <taxon>Bacteroidota</taxon>
        <taxon>Bacteroidia</taxon>
        <taxon>Bacteroidales</taxon>
        <taxon>Porphyromonadaceae</taxon>
        <taxon>Porphyromonas</taxon>
    </lineage>
</organism>
<sequence length="213" mass="24280">MTFIDQLEKLHPDIVESFLITGVSSAMSEEMKIFVRQLQWAAEIYSTERNITRAAKSLRTRILASQKITVDIRTCKARIYAAMSYFAIDNNVATKVWETDFADKYEDLASLAIASDDIKTAYKCYNSAHECRVRASEAANREQAWAPVFIISPDISLTDLGFEKKSLKAIAKKSNDGFYRRLIDGLPIDQKEKVRLFNDANIQDIEAEEIYTE</sequence>
<dbReference type="EMBL" id="CP116614">
    <property type="protein sequence ID" value="WCG02173.1"/>
    <property type="molecule type" value="Genomic_DNA"/>
</dbReference>
<dbReference type="Proteomes" id="UP001179501">
    <property type="component" value="Chromosome"/>
</dbReference>
<gene>
    <name evidence="1" type="ORF">NY151_05655</name>
</gene>